<dbReference type="AlphaFoldDB" id="A0A3E0K9F1"/>
<sequence length="73" mass="8449">MRRVGSHEDDAGTWFMPAEEDRSQQCRHGGRGRTEGYALLRRLNMEKRLSADLSPIRSKRRPPPVGHEENCPY</sequence>
<accession>A0A3E0K9F1</accession>
<dbReference type="EMBL" id="QEWE01000002">
    <property type="protein sequence ID" value="REJ31627.1"/>
    <property type="molecule type" value="Genomic_DNA"/>
</dbReference>
<dbReference type="Proteomes" id="UP000257014">
    <property type="component" value="Unassembled WGS sequence"/>
</dbReference>
<feature type="region of interest" description="Disordered" evidence="1">
    <location>
        <begin position="1"/>
        <end position="33"/>
    </location>
</feature>
<comment type="caution">
    <text evidence="2">The sequence shown here is derived from an EMBL/GenBank/DDBJ whole genome shotgun (WGS) entry which is preliminary data.</text>
</comment>
<evidence type="ECO:0000313" key="2">
    <source>
        <dbReference type="EMBL" id="REJ31627.1"/>
    </source>
</evidence>
<organism evidence="2 3">
    <name type="scientific">Caldibacillus debilis</name>
    <dbReference type="NCBI Taxonomy" id="301148"/>
    <lineage>
        <taxon>Bacteria</taxon>
        <taxon>Bacillati</taxon>
        <taxon>Bacillota</taxon>
        <taxon>Bacilli</taxon>
        <taxon>Bacillales</taxon>
        <taxon>Bacillaceae</taxon>
        <taxon>Caldibacillus</taxon>
    </lineage>
</organism>
<reference evidence="2 3" key="1">
    <citation type="submission" date="2018-03" db="EMBL/GenBank/DDBJ databases">
        <authorList>
            <person name="Keele B.F."/>
        </authorList>
    </citation>
    <scope>NUCLEOTIDE SEQUENCE [LARGE SCALE GENOMIC DNA]</scope>
    <source>
        <strain evidence="2">ZCTH4_d</strain>
    </source>
</reference>
<protein>
    <submittedName>
        <fullName evidence="2">Uncharacterized protein</fullName>
    </submittedName>
</protein>
<feature type="region of interest" description="Disordered" evidence="1">
    <location>
        <begin position="48"/>
        <end position="73"/>
    </location>
</feature>
<evidence type="ECO:0000256" key="1">
    <source>
        <dbReference type="SAM" id="MobiDB-lite"/>
    </source>
</evidence>
<proteinExistence type="predicted"/>
<name>A0A3E0K9F1_9BACI</name>
<feature type="compositionally biased region" description="Basic and acidic residues" evidence="1">
    <location>
        <begin position="1"/>
        <end position="10"/>
    </location>
</feature>
<evidence type="ECO:0000313" key="3">
    <source>
        <dbReference type="Proteomes" id="UP000257014"/>
    </source>
</evidence>
<gene>
    <name evidence="2" type="ORF">C6P37_00290</name>
</gene>